<gene>
    <name evidence="1" type="ORF">Ahy_A06g028738</name>
</gene>
<sequence length="213" mass="25227">MTFKTLEKARKLYKSYSKLANFSTKIKNMTRKGDKIKNQLFICSREGRWKSKISQTLKTDPSAGINCLARIYGYRDVHANNNSPVVHLAHHEEDPKQTKQLQVTQRNRTRDEPRHLELVHKRRIRQKLERFSHKHMYTHEKFREVQGQLRGKVNYIKRLMHSTLGFTTYEVVEQVYNSTFNNITRSKVLVPAVRVKGHTMPPFPERLKLRASR</sequence>
<organism evidence="1 2">
    <name type="scientific">Arachis hypogaea</name>
    <name type="common">Peanut</name>
    <dbReference type="NCBI Taxonomy" id="3818"/>
    <lineage>
        <taxon>Eukaryota</taxon>
        <taxon>Viridiplantae</taxon>
        <taxon>Streptophyta</taxon>
        <taxon>Embryophyta</taxon>
        <taxon>Tracheophyta</taxon>
        <taxon>Spermatophyta</taxon>
        <taxon>Magnoliopsida</taxon>
        <taxon>eudicotyledons</taxon>
        <taxon>Gunneridae</taxon>
        <taxon>Pentapetalae</taxon>
        <taxon>rosids</taxon>
        <taxon>fabids</taxon>
        <taxon>Fabales</taxon>
        <taxon>Fabaceae</taxon>
        <taxon>Papilionoideae</taxon>
        <taxon>50 kb inversion clade</taxon>
        <taxon>dalbergioids sensu lato</taxon>
        <taxon>Dalbergieae</taxon>
        <taxon>Pterocarpus clade</taxon>
        <taxon>Arachis</taxon>
    </lineage>
</organism>
<proteinExistence type="predicted"/>
<keyword evidence="2" id="KW-1185">Reference proteome</keyword>
<evidence type="ECO:0008006" key="3">
    <source>
        <dbReference type="Google" id="ProtNLM"/>
    </source>
</evidence>
<evidence type="ECO:0000313" key="2">
    <source>
        <dbReference type="Proteomes" id="UP000289738"/>
    </source>
</evidence>
<dbReference type="EMBL" id="SDMP01000006">
    <property type="protein sequence ID" value="RYR53560.1"/>
    <property type="molecule type" value="Genomic_DNA"/>
</dbReference>
<protein>
    <recommendedName>
        <fullName evidence="3">FAR1 domain-containing protein</fullName>
    </recommendedName>
</protein>
<dbReference type="Proteomes" id="UP000289738">
    <property type="component" value="Chromosome A06"/>
</dbReference>
<evidence type="ECO:0000313" key="1">
    <source>
        <dbReference type="EMBL" id="RYR53560.1"/>
    </source>
</evidence>
<name>A0A445CRJ4_ARAHY</name>
<dbReference type="AlphaFoldDB" id="A0A445CRJ4"/>
<comment type="caution">
    <text evidence="1">The sequence shown here is derived from an EMBL/GenBank/DDBJ whole genome shotgun (WGS) entry which is preliminary data.</text>
</comment>
<accession>A0A445CRJ4</accession>
<reference evidence="1 2" key="1">
    <citation type="submission" date="2019-01" db="EMBL/GenBank/DDBJ databases">
        <title>Sequencing of cultivated peanut Arachis hypogaea provides insights into genome evolution and oil improvement.</title>
        <authorList>
            <person name="Chen X."/>
        </authorList>
    </citation>
    <scope>NUCLEOTIDE SEQUENCE [LARGE SCALE GENOMIC DNA]</scope>
    <source>
        <strain evidence="2">cv. Fuhuasheng</strain>
        <tissue evidence="1">Leaves</tissue>
    </source>
</reference>